<proteinExistence type="predicted"/>
<sequence>MRQAKLLGNLSLPVRRSLIMVSTIKWGIGGRISFWDDNWMRRGALEELFPQVYVAARSKSKLVTEMIREGIWDLRIRPRVNANVGEESQQLLSQLQMVQLNSDREDACICHFDHYEKFTVCSAFQHLAVSDGVTKCEEAEAIWRSLAPTKVKFFTWLVLLEKVSVAKVLQRRRHDLYISPSCCIICHRGAEMVEHTFLRCVFVSDLWERLAGELDLRWVPPGSIKEVFERD</sequence>
<protein>
    <recommendedName>
        <fullName evidence="1">Reverse transcriptase zinc-binding domain-containing protein</fullName>
    </recommendedName>
</protein>
<reference evidence="2 3" key="1">
    <citation type="submission" date="2024-01" db="EMBL/GenBank/DDBJ databases">
        <title>Genome assemblies of Stephania.</title>
        <authorList>
            <person name="Yang L."/>
        </authorList>
    </citation>
    <scope>NUCLEOTIDE SEQUENCE [LARGE SCALE GENOMIC DNA]</scope>
    <source>
        <strain evidence="2">QJT</strain>
        <tissue evidence="2">Leaf</tissue>
    </source>
</reference>
<keyword evidence="3" id="KW-1185">Reference proteome</keyword>
<evidence type="ECO:0000313" key="2">
    <source>
        <dbReference type="EMBL" id="KAK9155387.1"/>
    </source>
</evidence>
<dbReference type="EMBL" id="JBBNAE010000001">
    <property type="protein sequence ID" value="KAK9155387.1"/>
    <property type="molecule type" value="Genomic_DNA"/>
</dbReference>
<dbReference type="AlphaFoldDB" id="A0AAP0KPU0"/>
<name>A0AAP0KPU0_9MAGN</name>
<feature type="domain" description="Reverse transcriptase zinc-binding" evidence="1">
    <location>
        <begin position="118"/>
        <end position="207"/>
    </location>
</feature>
<dbReference type="Proteomes" id="UP001417504">
    <property type="component" value="Unassembled WGS sequence"/>
</dbReference>
<dbReference type="Pfam" id="PF13966">
    <property type="entry name" value="zf-RVT"/>
    <property type="match status" value="1"/>
</dbReference>
<comment type="caution">
    <text evidence="2">The sequence shown here is derived from an EMBL/GenBank/DDBJ whole genome shotgun (WGS) entry which is preliminary data.</text>
</comment>
<dbReference type="InterPro" id="IPR026960">
    <property type="entry name" value="RVT-Znf"/>
</dbReference>
<dbReference type="PANTHER" id="PTHR36617:SF16">
    <property type="entry name" value="OS04G0516500 PROTEIN"/>
    <property type="match status" value="1"/>
</dbReference>
<evidence type="ECO:0000259" key="1">
    <source>
        <dbReference type="Pfam" id="PF13966"/>
    </source>
</evidence>
<gene>
    <name evidence="2" type="ORF">Sjap_002867</name>
</gene>
<evidence type="ECO:0000313" key="3">
    <source>
        <dbReference type="Proteomes" id="UP001417504"/>
    </source>
</evidence>
<organism evidence="2 3">
    <name type="scientific">Stephania japonica</name>
    <dbReference type="NCBI Taxonomy" id="461633"/>
    <lineage>
        <taxon>Eukaryota</taxon>
        <taxon>Viridiplantae</taxon>
        <taxon>Streptophyta</taxon>
        <taxon>Embryophyta</taxon>
        <taxon>Tracheophyta</taxon>
        <taxon>Spermatophyta</taxon>
        <taxon>Magnoliopsida</taxon>
        <taxon>Ranunculales</taxon>
        <taxon>Menispermaceae</taxon>
        <taxon>Menispermoideae</taxon>
        <taxon>Cissampelideae</taxon>
        <taxon>Stephania</taxon>
    </lineage>
</organism>
<dbReference type="PANTHER" id="PTHR36617">
    <property type="entry name" value="PROTEIN, PUTATIVE-RELATED"/>
    <property type="match status" value="1"/>
</dbReference>
<accession>A0AAP0KPU0</accession>